<dbReference type="FunFam" id="3.20.20.70:FF:000075">
    <property type="entry name" value="Tryptophan biosynthesis protein TRP1"/>
    <property type="match status" value="1"/>
</dbReference>
<keyword evidence="6 10" id="KW-0028">Amino-acid biosynthesis</keyword>
<dbReference type="SUPFAM" id="SSF51366">
    <property type="entry name" value="Ribulose-phoshate binding barrel"/>
    <property type="match status" value="1"/>
</dbReference>
<dbReference type="GO" id="GO:0000162">
    <property type="term" value="P:L-tryptophan biosynthetic process"/>
    <property type="evidence" value="ECO:0007669"/>
    <property type="project" value="UniProtKB-UniRule"/>
</dbReference>
<organism evidence="12 13">
    <name type="scientific">Gottschalkia acidurici (strain ATCC 7906 / DSM 604 / BCRC 14475 / CIP 104303 / KCTC 5404 / NCIMB 10678 / 9a)</name>
    <name type="common">Clostridium acidurici</name>
    <dbReference type="NCBI Taxonomy" id="1128398"/>
    <lineage>
        <taxon>Bacteria</taxon>
        <taxon>Bacillati</taxon>
        <taxon>Bacillota</taxon>
        <taxon>Tissierellia</taxon>
        <taxon>Tissierellales</taxon>
        <taxon>Gottschalkiaceae</taxon>
        <taxon>Gottschalkia</taxon>
    </lineage>
</organism>
<evidence type="ECO:0000256" key="8">
    <source>
        <dbReference type="ARBA" id="ARBA00023141"/>
    </source>
</evidence>
<sequence length="206" mass="23508">MVKIKVCGIRRNQDIEYVNTLRPEYIGFIFAESKRKVTKEEAFTLKELLNKDIKTVGIFVNEDLKNVKDIANFVGLDIVQLHGDEDARYIDSLKSELINKSIWKAVRIKDENSLKDIEQFNVDGILLDTYSKEAYGGLGESFDWNIVRNLKTNKKVILAGGLNSDNVERGINKVRPDIIDVSSGVETDGYKDFNKMKSFIKKGRKL</sequence>
<dbReference type="PANTHER" id="PTHR42894:SF1">
    <property type="entry name" value="N-(5'-PHOSPHORIBOSYL)ANTHRANILATE ISOMERASE"/>
    <property type="match status" value="1"/>
</dbReference>
<comment type="similarity">
    <text evidence="3 10">Belongs to the TrpF family.</text>
</comment>
<evidence type="ECO:0000256" key="9">
    <source>
        <dbReference type="ARBA" id="ARBA00023235"/>
    </source>
</evidence>
<evidence type="ECO:0000256" key="10">
    <source>
        <dbReference type="HAMAP-Rule" id="MF_00135"/>
    </source>
</evidence>
<keyword evidence="13" id="KW-1185">Reference proteome</keyword>
<dbReference type="eggNOG" id="COG0135">
    <property type="taxonomic scope" value="Bacteria"/>
</dbReference>
<reference evidence="12 13" key="1">
    <citation type="journal article" date="2012" name="PLoS ONE">
        <title>The purine-utilizing bacterium Clostridium acidurici 9a: a genome-guided metabolic reconsideration.</title>
        <authorList>
            <person name="Hartwich K."/>
            <person name="Poehlein A."/>
            <person name="Daniel R."/>
        </authorList>
    </citation>
    <scope>NUCLEOTIDE SEQUENCE [LARGE SCALE GENOMIC DNA]</scope>
    <source>
        <strain evidence="13">ATCC 7906 / DSM 604 / BCRC 14475 / CIP 104303 / KCTC 5404 / NCIMB 10678 / 9a</strain>
    </source>
</reference>
<dbReference type="PATRIC" id="fig|1128398.3.peg.716"/>
<dbReference type="CDD" id="cd00405">
    <property type="entry name" value="PRAI"/>
    <property type="match status" value="1"/>
</dbReference>
<dbReference type="KEGG" id="cad:Curi_c06740"/>
<evidence type="ECO:0000256" key="3">
    <source>
        <dbReference type="ARBA" id="ARBA00007571"/>
    </source>
</evidence>
<dbReference type="UniPathway" id="UPA00035">
    <property type="reaction ID" value="UER00042"/>
</dbReference>
<evidence type="ECO:0000256" key="4">
    <source>
        <dbReference type="ARBA" id="ARBA00012572"/>
    </source>
</evidence>
<dbReference type="PANTHER" id="PTHR42894">
    <property type="entry name" value="N-(5'-PHOSPHORIBOSYL)ANTHRANILATE ISOMERASE"/>
    <property type="match status" value="1"/>
</dbReference>
<keyword evidence="7 10" id="KW-0822">Tryptophan biosynthesis</keyword>
<evidence type="ECO:0000256" key="5">
    <source>
        <dbReference type="ARBA" id="ARBA00022272"/>
    </source>
</evidence>
<keyword evidence="8 10" id="KW-0057">Aromatic amino acid biosynthesis</keyword>
<dbReference type="EC" id="5.3.1.24" evidence="4 10"/>
<evidence type="ECO:0000256" key="6">
    <source>
        <dbReference type="ARBA" id="ARBA00022605"/>
    </source>
</evidence>
<dbReference type="STRING" id="1128398.Curi_c06740"/>
<dbReference type="InterPro" id="IPR001240">
    <property type="entry name" value="PRAI_dom"/>
</dbReference>
<dbReference type="GO" id="GO:0004640">
    <property type="term" value="F:phosphoribosylanthranilate isomerase activity"/>
    <property type="evidence" value="ECO:0007669"/>
    <property type="project" value="UniProtKB-UniRule"/>
</dbReference>
<dbReference type="InterPro" id="IPR013785">
    <property type="entry name" value="Aldolase_TIM"/>
</dbReference>
<keyword evidence="9 10" id="KW-0413">Isomerase</keyword>
<dbReference type="Gene3D" id="3.20.20.70">
    <property type="entry name" value="Aldolase class I"/>
    <property type="match status" value="1"/>
</dbReference>
<proteinExistence type="inferred from homology"/>
<protein>
    <recommendedName>
        <fullName evidence="5 10">N-(5'-phosphoribosyl)anthranilate isomerase</fullName>
        <shortName evidence="10">PRAI</shortName>
        <ecNumber evidence="4 10">5.3.1.24</ecNumber>
    </recommendedName>
</protein>
<dbReference type="Proteomes" id="UP000006094">
    <property type="component" value="Chromosome"/>
</dbReference>
<dbReference type="InterPro" id="IPR044643">
    <property type="entry name" value="TrpF_fam"/>
</dbReference>
<dbReference type="HOGENOM" id="CLU_076364_1_0_9"/>
<dbReference type="RefSeq" id="WP_014966884.1">
    <property type="nucleotide sequence ID" value="NC_018664.1"/>
</dbReference>
<comment type="catalytic activity">
    <reaction evidence="1 10">
        <text>N-(5-phospho-beta-D-ribosyl)anthranilate = 1-(2-carboxyphenylamino)-1-deoxy-D-ribulose 5-phosphate</text>
        <dbReference type="Rhea" id="RHEA:21540"/>
        <dbReference type="ChEBI" id="CHEBI:18277"/>
        <dbReference type="ChEBI" id="CHEBI:58613"/>
        <dbReference type="EC" id="5.3.1.24"/>
    </reaction>
</comment>
<dbReference type="AlphaFoldDB" id="K0AYA1"/>
<comment type="pathway">
    <text evidence="2 10">Amino-acid biosynthesis; L-tryptophan biosynthesis; L-tryptophan from chorismate: step 3/5.</text>
</comment>
<accession>K0AYA1</accession>
<dbReference type="Pfam" id="PF00697">
    <property type="entry name" value="PRAI"/>
    <property type="match status" value="1"/>
</dbReference>
<evidence type="ECO:0000259" key="11">
    <source>
        <dbReference type="Pfam" id="PF00697"/>
    </source>
</evidence>
<evidence type="ECO:0000256" key="7">
    <source>
        <dbReference type="ARBA" id="ARBA00022822"/>
    </source>
</evidence>
<evidence type="ECO:0000256" key="2">
    <source>
        <dbReference type="ARBA" id="ARBA00004664"/>
    </source>
</evidence>
<evidence type="ECO:0000256" key="1">
    <source>
        <dbReference type="ARBA" id="ARBA00001164"/>
    </source>
</evidence>
<dbReference type="OrthoDB" id="9786954at2"/>
<name>K0AYA1_GOTA9</name>
<evidence type="ECO:0000313" key="13">
    <source>
        <dbReference type="Proteomes" id="UP000006094"/>
    </source>
</evidence>
<feature type="domain" description="N-(5'phosphoribosyl) anthranilate isomerase (PRAI)" evidence="11">
    <location>
        <begin position="5"/>
        <end position="201"/>
    </location>
</feature>
<dbReference type="InterPro" id="IPR011060">
    <property type="entry name" value="RibuloseP-bd_barrel"/>
</dbReference>
<dbReference type="HAMAP" id="MF_00135">
    <property type="entry name" value="PRAI"/>
    <property type="match status" value="1"/>
</dbReference>
<evidence type="ECO:0000313" key="12">
    <source>
        <dbReference type="EMBL" id="AFS77747.1"/>
    </source>
</evidence>
<dbReference type="EMBL" id="CP003326">
    <property type="protein sequence ID" value="AFS77747.1"/>
    <property type="molecule type" value="Genomic_DNA"/>
</dbReference>
<gene>
    <name evidence="10 12" type="primary">trpF</name>
    <name evidence="12" type="ordered locus">Curi_c06740</name>
</gene>